<feature type="domain" description="MutL C-terminal dimerisation" evidence="6">
    <location>
        <begin position="434"/>
        <end position="575"/>
    </location>
</feature>
<dbReference type="InterPro" id="IPR013507">
    <property type="entry name" value="DNA_mismatch_S5_2-like"/>
</dbReference>
<dbReference type="InterPro" id="IPR014762">
    <property type="entry name" value="DNA_mismatch_repair_CS"/>
</dbReference>
<evidence type="ECO:0000256" key="3">
    <source>
        <dbReference type="ARBA" id="ARBA00022763"/>
    </source>
</evidence>
<reference evidence="9" key="1">
    <citation type="submission" date="2016-04" db="EMBL/GenBank/DDBJ databases">
        <title>Draft genome sequence of Paludibacter jiangxiensis strain NM7.</title>
        <authorList>
            <person name="Qiu Y."/>
            <person name="Matsuura N."/>
            <person name="Ohashi A."/>
            <person name="Tourlousse M.D."/>
            <person name="Sekiguchi Y."/>
        </authorList>
    </citation>
    <scope>NUCLEOTIDE SEQUENCE [LARGE SCALE GENOMIC DNA]</scope>
    <source>
        <strain evidence="9">NM7</strain>
    </source>
</reference>
<dbReference type="CDD" id="cd16926">
    <property type="entry name" value="HATPase_MutL-MLH-PMS-like"/>
    <property type="match status" value="1"/>
</dbReference>
<evidence type="ECO:0000256" key="4">
    <source>
        <dbReference type="ARBA" id="ARBA00023204"/>
    </source>
</evidence>
<dbReference type="InterPro" id="IPR036890">
    <property type="entry name" value="HATPase_C_sf"/>
</dbReference>
<dbReference type="InterPro" id="IPR002099">
    <property type="entry name" value="MutL/Mlh/PMS"/>
</dbReference>
<dbReference type="Pfam" id="PF08676">
    <property type="entry name" value="MutL_C"/>
    <property type="match status" value="1"/>
</dbReference>
<dbReference type="RefSeq" id="WP_068704157.1">
    <property type="nucleotide sequence ID" value="NZ_BDCR01000003.1"/>
</dbReference>
<dbReference type="SUPFAM" id="SSF54211">
    <property type="entry name" value="Ribosomal protein S5 domain 2-like"/>
    <property type="match status" value="1"/>
</dbReference>
<name>A0A171A174_9BACT</name>
<dbReference type="OrthoDB" id="9763467at2"/>
<dbReference type="SMART" id="SM00853">
    <property type="entry name" value="MutL_C"/>
    <property type="match status" value="1"/>
</dbReference>
<protein>
    <recommendedName>
        <fullName evidence="2 5">DNA mismatch repair protein MutL</fullName>
    </recommendedName>
</protein>
<dbReference type="Proteomes" id="UP000076586">
    <property type="component" value="Unassembled WGS sequence"/>
</dbReference>
<proteinExistence type="inferred from homology"/>
<dbReference type="EMBL" id="BDCR01000003">
    <property type="protein sequence ID" value="GAT63203.1"/>
    <property type="molecule type" value="Genomic_DNA"/>
</dbReference>
<dbReference type="Gene3D" id="3.30.1540.20">
    <property type="entry name" value="MutL, C-terminal domain, dimerisation subdomain"/>
    <property type="match status" value="1"/>
</dbReference>
<dbReference type="SMART" id="SM01340">
    <property type="entry name" value="DNA_mis_repair"/>
    <property type="match status" value="1"/>
</dbReference>
<gene>
    <name evidence="5" type="primary">mutL</name>
    <name evidence="8" type="ORF">PJIAN_3518</name>
</gene>
<accession>A0A171A174</accession>
<dbReference type="PROSITE" id="PS00058">
    <property type="entry name" value="DNA_MISMATCH_REPAIR_1"/>
    <property type="match status" value="1"/>
</dbReference>
<evidence type="ECO:0000313" key="8">
    <source>
        <dbReference type="EMBL" id="GAT63203.1"/>
    </source>
</evidence>
<dbReference type="PANTHER" id="PTHR10073:SF12">
    <property type="entry name" value="DNA MISMATCH REPAIR PROTEIN MLH1"/>
    <property type="match status" value="1"/>
</dbReference>
<dbReference type="InterPro" id="IPR020568">
    <property type="entry name" value="Ribosomal_Su5_D2-typ_SF"/>
</dbReference>
<dbReference type="GO" id="GO:0030983">
    <property type="term" value="F:mismatched DNA binding"/>
    <property type="evidence" value="ECO:0007669"/>
    <property type="project" value="InterPro"/>
</dbReference>
<dbReference type="Pfam" id="PF01119">
    <property type="entry name" value="DNA_mis_repair"/>
    <property type="match status" value="1"/>
</dbReference>
<dbReference type="GO" id="GO:0005524">
    <property type="term" value="F:ATP binding"/>
    <property type="evidence" value="ECO:0007669"/>
    <property type="project" value="InterPro"/>
</dbReference>
<dbReference type="GO" id="GO:0032300">
    <property type="term" value="C:mismatch repair complex"/>
    <property type="evidence" value="ECO:0007669"/>
    <property type="project" value="InterPro"/>
</dbReference>
<dbReference type="STRING" id="681398.PJIAN_3518"/>
<keyword evidence="9" id="KW-1185">Reference proteome</keyword>
<comment type="similarity">
    <text evidence="1 5">Belongs to the DNA mismatch repair MutL/HexB family.</text>
</comment>
<dbReference type="CDD" id="cd00782">
    <property type="entry name" value="MutL_Trans"/>
    <property type="match status" value="1"/>
</dbReference>
<dbReference type="InterPro" id="IPR038973">
    <property type="entry name" value="MutL/Mlh/Pms-like"/>
</dbReference>
<sequence length="615" mass="68415">MNDIIHLLPDSVANQIAAGEVIQRPASVIKELVENAIDAGAGNIQVVLKDAGRTLIQVTDDGKGMSEMDARMAFERHATSKISSAADLFALRTMGFRGEALASIAAVAQVELRTRRKEDELGTFINIAGSQVESQQPGNCPTGTSFFIKNLFFNVPARRKFLKSNETELRHIITEFIRIALVYPELHFSLTHNDTEIYELAATNRRQRIAHIFGNKNNNFSRQLLPIDTTTTLVNISGYVGTPETALRNANQYFFVNGRYMRHPYFHKAVMQAYDRLLANDAGPNYFIYFDIDPGSIDVNIHPTKTEIKFENEAAIWPIITAAIKEVLGKSNAVPSIEFDVEGAIDIPVIDRSRPAIPPQIKVNPAYNPFETHSERPNYSRPPMNWEKLYQDFEKPVSQPSYEPPVAEMEPMVVPSLLSSVIDQSDPLPETSNYLLYKGRYIITGGKSGVMLIDKQRAHVRVLFEQFMEQLNSRHGISQQLLFPEIVELNAADALVLQTAIDELGCVGLDIALFGKQTFSINGIPAGLEGKDVLPIVESIIDCIKNKDANVKEVLHENIALTLAKAAAVGYGQPMAFEEMDHLVGQLFACSNPNYTPDGKKIVVVLSNEEIEKKF</sequence>
<dbReference type="Gene3D" id="3.30.1370.100">
    <property type="entry name" value="MutL, C-terminal domain, regulatory subdomain"/>
    <property type="match status" value="1"/>
</dbReference>
<comment type="caution">
    <text evidence="8">The sequence shown here is derived from an EMBL/GenBank/DDBJ whole genome shotgun (WGS) entry which is preliminary data.</text>
</comment>
<dbReference type="HAMAP" id="MF_00149">
    <property type="entry name" value="DNA_mis_repair"/>
    <property type="match status" value="1"/>
</dbReference>
<comment type="function">
    <text evidence="5">This protein is involved in the repair of mismatches in DNA. It is required for dam-dependent methyl-directed DNA mismatch repair. May act as a 'molecular matchmaker', a protein that promotes the formation of a stable complex between two or more DNA-binding proteins in an ATP-dependent manner without itself being part of a final effector complex.</text>
</comment>
<dbReference type="InterPro" id="IPR014721">
    <property type="entry name" value="Ribsml_uS5_D2-typ_fold_subgr"/>
</dbReference>
<dbReference type="Gene3D" id="3.30.565.10">
    <property type="entry name" value="Histidine kinase-like ATPase, C-terminal domain"/>
    <property type="match status" value="1"/>
</dbReference>
<dbReference type="GO" id="GO:0140664">
    <property type="term" value="F:ATP-dependent DNA damage sensor activity"/>
    <property type="evidence" value="ECO:0007669"/>
    <property type="project" value="InterPro"/>
</dbReference>
<dbReference type="FunFam" id="3.30.565.10:FF:000003">
    <property type="entry name" value="DNA mismatch repair endonuclease MutL"/>
    <property type="match status" value="1"/>
</dbReference>
<evidence type="ECO:0000313" key="9">
    <source>
        <dbReference type="Proteomes" id="UP000076586"/>
    </source>
</evidence>
<dbReference type="InterPro" id="IPR014790">
    <property type="entry name" value="MutL_C"/>
</dbReference>
<dbReference type="InterPro" id="IPR020667">
    <property type="entry name" value="DNA_mismatch_repair_MutL"/>
</dbReference>
<dbReference type="GO" id="GO:0016887">
    <property type="term" value="F:ATP hydrolysis activity"/>
    <property type="evidence" value="ECO:0007669"/>
    <property type="project" value="InterPro"/>
</dbReference>
<feature type="domain" description="DNA mismatch repair protein S5" evidence="7">
    <location>
        <begin position="209"/>
        <end position="329"/>
    </location>
</feature>
<dbReference type="PANTHER" id="PTHR10073">
    <property type="entry name" value="DNA MISMATCH REPAIR PROTEIN MLH, PMS, MUTL"/>
    <property type="match status" value="1"/>
</dbReference>
<dbReference type="AlphaFoldDB" id="A0A171A174"/>
<evidence type="ECO:0000259" key="7">
    <source>
        <dbReference type="SMART" id="SM01340"/>
    </source>
</evidence>
<dbReference type="InterPro" id="IPR037198">
    <property type="entry name" value="MutL_C_sf"/>
</dbReference>
<dbReference type="SUPFAM" id="SSF118116">
    <property type="entry name" value="DNA mismatch repair protein MutL"/>
    <property type="match status" value="1"/>
</dbReference>
<evidence type="ECO:0000256" key="5">
    <source>
        <dbReference type="HAMAP-Rule" id="MF_00149"/>
    </source>
</evidence>
<dbReference type="Pfam" id="PF13589">
    <property type="entry name" value="HATPase_c_3"/>
    <property type="match status" value="1"/>
</dbReference>
<reference evidence="9" key="2">
    <citation type="journal article" date="2017" name="Genome Announc.">
        <title>Draft genome sequence of Paludibacter jiangxiensis NM7(T), a propionate-producing fermentative bacterium.</title>
        <authorList>
            <person name="Qiu Y.-L."/>
            <person name="Tourlousse D.M."/>
            <person name="Matsuura N."/>
            <person name="Ohashi A."/>
            <person name="Sekiguchi Y."/>
        </authorList>
    </citation>
    <scope>NUCLEOTIDE SEQUENCE [LARGE SCALE GENOMIC DNA]</scope>
    <source>
        <strain evidence="9">NM7</strain>
    </source>
</reference>
<keyword evidence="4 5" id="KW-0234">DNA repair</keyword>
<dbReference type="SUPFAM" id="SSF55874">
    <property type="entry name" value="ATPase domain of HSP90 chaperone/DNA topoisomerase II/histidine kinase"/>
    <property type="match status" value="1"/>
</dbReference>
<evidence type="ECO:0000256" key="2">
    <source>
        <dbReference type="ARBA" id="ARBA00021975"/>
    </source>
</evidence>
<evidence type="ECO:0000259" key="6">
    <source>
        <dbReference type="SMART" id="SM00853"/>
    </source>
</evidence>
<evidence type="ECO:0000256" key="1">
    <source>
        <dbReference type="ARBA" id="ARBA00006082"/>
    </source>
</evidence>
<dbReference type="NCBIfam" id="TIGR00585">
    <property type="entry name" value="mutl"/>
    <property type="match status" value="1"/>
</dbReference>
<dbReference type="InterPro" id="IPR042120">
    <property type="entry name" value="MutL_C_dimsub"/>
</dbReference>
<dbReference type="GO" id="GO:0006298">
    <property type="term" value="P:mismatch repair"/>
    <property type="evidence" value="ECO:0007669"/>
    <property type="project" value="UniProtKB-UniRule"/>
</dbReference>
<keyword evidence="3 5" id="KW-0227">DNA damage</keyword>
<organism evidence="8 9">
    <name type="scientific">Paludibacter jiangxiensis</name>
    <dbReference type="NCBI Taxonomy" id="681398"/>
    <lineage>
        <taxon>Bacteria</taxon>
        <taxon>Pseudomonadati</taxon>
        <taxon>Bacteroidota</taxon>
        <taxon>Bacteroidia</taxon>
        <taxon>Bacteroidales</taxon>
        <taxon>Paludibacteraceae</taxon>
        <taxon>Paludibacter</taxon>
    </lineage>
</organism>
<dbReference type="Gene3D" id="3.30.230.10">
    <property type="match status" value="1"/>
</dbReference>
<dbReference type="InterPro" id="IPR042121">
    <property type="entry name" value="MutL_C_regsub"/>
</dbReference>